<dbReference type="CDD" id="cd04301">
    <property type="entry name" value="NAT_SF"/>
    <property type="match status" value="1"/>
</dbReference>
<dbReference type="PANTHER" id="PTHR43877:SF2">
    <property type="entry name" value="AMINOALKYLPHOSPHONATE N-ACETYLTRANSFERASE-RELATED"/>
    <property type="match status" value="1"/>
</dbReference>
<dbReference type="PROSITE" id="PS51186">
    <property type="entry name" value="GNAT"/>
    <property type="match status" value="1"/>
</dbReference>
<evidence type="ECO:0000259" key="3">
    <source>
        <dbReference type="PROSITE" id="PS51186"/>
    </source>
</evidence>
<dbReference type="Pfam" id="PF00583">
    <property type="entry name" value="Acetyltransf_1"/>
    <property type="match status" value="1"/>
</dbReference>
<dbReference type="AlphaFoldDB" id="A0A558BPH5"/>
<dbReference type="GO" id="GO:0016747">
    <property type="term" value="F:acyltransferase activity, transferring groups other than amino-acyl groups"/>
    <property type="evidence" value="ECO:0007669"/>
    <property type="project" value="InterPro"/>
</dbReference>
<evidence type="ECO:0000313" key="4">
    <source>
        <dbReference type="EMBL" id="TVT38402.1"/>
    </source>
</evidence>
<gene>
    <name evidence="4" type="ORF">FNT36_19605</name>
</gene>
<dbReference type="Gene3D" id="3.40.630.30">
    <property type="match status" value="1"/>
</dbReference>
<organism evidence="4 5">
    <name type="scientific">Hymenobacter setariae</name>
    <dbReference type="NCBI Taxonomy" id="2594794"/>
    <lineage>
        <taxon>Bacteria</taxon>
        <taxon>Pseudomonadati</taxon>
        <taxon>Bacteroidota</taxon>
        <taxon>Cytophagia</taxon>
        <taxon>Cytophagales</taxon>
        <taxon>Hymenobacteraceae</taxon>
        <taxon>Hymenobacter</taxon>
    </lineage>
</organism>
<keyword evidence="2" id="KW-0012">Acyltransferase</keyword>
<protein>
    <submittedName>
        <fullName evidence="4">GNAT family N-acetyltransferase</fullName>
    </submittedName>
</protein>
<evidence type="ECO:0000256" key="1">
    <source>
        <dbReference type="ARBA" id="ARBA00022679"/>
    </source>
</evidence>
<accession>A0A558BPH5</accession>
<dbReference type="InterPro" id="IPR016181">
    <property type="entry name" value="Acyl_CoA_acyltransferase"/>
</dbReference>
<name>A0A558BPH5_9BACT</name>
<dbReference type="InterPro" id="IPR000182">
    <property type="entry name" value="GNAT_dom"/>
</dbReference>
<dbReference type="OrthoDB" id="119501at2"/>
<keyword evidence="1 4" id="KW-0808">Transferase</keyword>
<evidence type="ECO:0000256" key="2">
    <source>
        <dbReference type="ARBA" id="ARBA00023315"/>
    </source>
</evidence>
<keyword evidence="5" id="KW-1185">Reference proteome</keyword>
<feature type="domain" description="N-acetyltransferase" evidence="3">
    <location>
        <begin position="57"/>
        <end position="219"/>
    </location>
</feature>
<dbReference type="InterPro" id="IPR050832">
    <property type="entry name" value="Bact_Acetyltransf"/>
</dbReference>
<dbReference type="Proteomes" id="UP000317624">
    <property type="component" value="Unassembled WGS sequence"/>
</dbReference>
<dbReference type="SUPFAM" id="SSF55729">
    <property type="entry name" value="Acyl-CoA N-acyltransferases (Nat)"/>
    <property type="match status" value="1"/>
</dbReference>
<dbReference type="PANTHER" id="PTHR43877">
    <property type="entry name" value="AMINOALKYLPHOSPHONATE N-ACETYLTRANSFERASE-RELATED-RELATED"/>
    <property type="match status" value="1"/>
</dbReference>
<sequence>MPEAPPVSSTVLLLRFIKLLGRVSRPAPPKEVTTRACRLGWRPGPLGPYFCGVQPAPTILPATLADAPALTALINQAYRGPASPQAWTTETHLLEGPRISEIHVRDMVTMMGIDQAALLKCVQADQLLGCVYLEPKAPRLYLGTLAVAPAAQAQGVGRQLLAAAEAYARQQGCTTIKITVLSARPELLAWYERHGYVRTGQHEPFPETTAFGRPRKPLTLLELVKAL</sequence>
<comment type="caution">
    <text evidence="4">The sequence shown here is derived from an EMBL/GenBank/DDBJ whole genome shotgun (WGS) entry which is preliminary data.</text>
</comment>
<proteinExistence type="predicted"/>
<reference evidence="4 5" key="1">
    <citation type="submission" date="2019-07" db="EMBL/GenBank/DDBJ databases">
        <title>Hymenobacter sp. straun FUR1 Genome sequencing and assembly.</title>
        <authorList>
            <person name="Chhetri G."/>
        </authorList>
    </citation>
    <scope>NUCLEOTIDE SEQUENCE [LARGE SCALE GENOMIC DNA]</scope>
    <source>
        <strain evidence="4 5">Fur1</strain>
    </source>
</reference>
<dbReference type="EMBL" id="VMRJ01000005">
    <property type="protein sequence ID" value="TVT38402.1"/>
    <property type="molecule type" value="Genomic_DNA"/>
</dbReference>
<evidence type="ECO:0000313" key="5">
    <source>
        <dbReference type="Proteomes" id="UP000317624"/>
    </source>
</evidence>